<feature type="compositionally biased region" description="Acidic residues" evidence="2">
    <location>
        <begin position="1"/>
        <end position="12"/>
    </location>
</feature>
<feature type="compositionally biased region" description="Low complexity" evidence="2">
    <location>
        <begin position="677"/>
        <end position="688"/>
    </location>
</feature>
<feature type="coiled-coil region" evidence="1">
    <location>
        <begin position="178"/>
        <end position="205"/>
    </location>
</feature>
<feature type="region of interest" description="Disordered" evidence="2">
    <location>
        <begin position="336"/>
        <end position="599"/>
    </location>
</feature>
<dbReference type="PANTHER" id="PTHR37271:SF1">
    <property type="entry name" value="KARYOGAMY PROTEIN KAR9"/>
    <property type="match status" value="1"/>
</dbReference>
<dbReference type="OrthoDB" id="5559380at2759"/>
<feature type="compositionally biased region" description="Low complexity" evidence="2">
    <location>
        <begin position="417"/>
        <end position="447"/>
    </location>
</feature>
<feature type="compositionally biased region" description="Low complexity" evidence="2">
    <location>
        <begin position="636"/>
        <end position="653"/>
    </location>
</feature>
<dbReference type="EMBL" id="KV700149">
    <property type="protein sequence ID" value="OCF30478.1"/>
    <property type="molecule type" value="Genomic_DNA"/>
</dbReference>
<feature type="compositionally biased region" description="Low complexity" evidence="2">
    <location>
        <begin position="725"/>
        <end position="734"/>
    </location>
</feature>
<feature type="compositionally biased region" description="Polar residues" evidence="2">
    <location>
        <begin position="616"/>
        <end position="634"/>
    </location>
</feature>
<evidence type="ECO:0008006" key="5">
    <source>
        <dbReference type="Google" id="ProtNLM"/>
    </source>
</evidence>
<evidence type="ECO:0000256" key="1">
    <source>
        <dbReference type="SAM" id="Coils"/>
    </source>
</evidence>
<organism evidence="3 4">
    <name type="scientific">Kwoniella heveanensis BCC8398</name>
    <dbReference type="NCBI Taxonomy" id="1296120"/>
    <lineage>
        <taxon>Eukaryota</taxon>
        <taxon>Fungi</taxon>
        <taxon>Dikarya</taxon>
        <taxon>Basidiomycota</taxon>
        <taxon>Agaricomycotina</taxon>
        <taxon>Tremellomycetes</taxon>
        <taxon>Tremellales</taxon>
        <taxon>Cryptococcaceae</taxon>
        <taxon>Kwoniella</taxon>
    </lineage>
</organism>
<dbReference type="Proteomes" id="UP000092666">
    <property type="component" value="Unassembled WGS sequence"/>
</dbReference>
<feature type="compositionally biased region" description="Gly residues" evidence="2">
    <location>
        <begin position="339"/>
        <end position="354"/>
    </location>
</feature>
<feature type="region of interest" description="Disordered" evidence="2">
    <location>
        <begin position="1"/>
        <end position="71"/>
    </location>
</feature>
<evidence type="ECO:0000313" key="3">
    <source>
        <dbReference type="EMBL" id="OCF30478.1"/>
    </source>
</evidence>
<dbReference type="GO" id="GO:0043332">
    <property type="term" value="C:mating projection tip"/>
    <property type="evidence" value="ECO:0007669"/>
    <property type="project" value="TreeGrafter"/>
</dbReference>
<feature type="region of interest" description="Disordered" evidence="2">
    <location>
        <begin position="616"/>
        <end position="750"/>
    </location>
</feature>
<feature type="compositionally biased region" description="Polar residues" evidence="2">
    <location>
        <begin position="512"/>
        <end position="541"/>
    </location>
</feature>
<proteinExistence type="predicted"/>
<feature type="compositionally biased region" description="Polar residues" evidence="2">
    <location>
        <begin position="689"/>
        <end position="701"/>
    </location>
</feature>
<dbReference type="AlphaFoldDB" id="A0A1B9GHI8"/>
<feature type="compositionally biased region" description="Polar residues" evidence="2">
    <location>
        <begin position="366"/>
        <end position="375"/>
    </location>
</feature>
<dbReference type="GO" id="GO:0005938">
    <property type="term" value="C:cell cortex"/>
    <property type="evidence" value="ECO:0007669"/>
    <property type="project" value="TreeGrafter"/>
</dbReference>
<reference evidence="4" key="2">
    <citation type="submission" date="2013-12" db="EMBL/GenBank/DDBJ databases">
        <title>Evolution of pathogenesis and genome organization in the Tremellales.</title>
        <authorList>
            <person name="Cuomo C."/>
            <person name="Litvintseva A."/>
            <person name="Heitman J."/>
            <person name="Chen Y."/>
            <person name="Sun S."/>
            <person name="Springer D."/>
            <person name="Dromer F."/>
            <person name="Young S."/>
            <person name="Zeng Q."/>
            <person name="Chapman S."/>
            <person name="Gujja S."/>
            <person name="Saif S."/>
            <person name="Birren B."/>
        </authorList>
    </citation>
    <scope>NUCLEOTIDE SEQUENCE [LARGE SCALE GENOMIC DNA]</scope>
    <source>
        <strain evidence="4">BCC8398</strain>
    </source>
</reference>
<keyword evidence="4" id="KW-1185">Reference proteome</keyword>
<protein>
    <recommendedName>
        <fullName evidence="5">GAR domain-containing protein</fullName>
    </recommendedName>
</protein>
<evidence type="ECO:0000256" key="2">
    <source>
        <dbReference type="SAM" id="MobiDB-lite"/>
    </source>
</evidence>
<gene>
    <name evidence="3" type="ORF">I316_07860</name>
</gene>
<reference evidence="3 4" key="1">
    <citation type="submission" date="2013-07" db="EMBL/GenBank/DDBJ databases">
        <title>The Genome Sequence of Cryptococcus heveanensis BCC8398.</title>
        <authorList>
            <consortium name="The Broad Institute Genome Sequencing Platform"/>
            <person name="Cuomo C."/>
            <person name="Litvintseva A."/>
            <person name="Chen Y."/>
            <person name="Heitman J."/>
            <person name="Sun S."/>
            <person name="Springer D."/>
            <person name="Dromer F."/>
            <person name="Young S.K."/>
            <person name="Zeng Q."/>
            <person name="Gargeya S."/>
            <person name="Fitzgerald M."/>
            <person name="Abouelleil A."/>
            <person name="Alvarado L."/>
            <person name="Berlin A.M."/>
            <person name="Chapman S.B."/>
            <person name="Dewar J."/>
            <person name="Goldberg J."/>
            <person name="Griggs A."/>
            <person name="Gujja S."/>
            <person name="Hansen M."/>
            <person name="Howarth C."/>
            <person name="Imamovic A."/>
            <person name="Larimer J."/>
            <person name="McCowan C."/>
            <person name="Murphy C."/>
            <person name="Pearson M."/>
            <person name="Priest M."/>
            <person name="Roberts A."/>
            <person name="Saif S."/>
            <person name="Shea T."/>
            <person name="Sykes S."/>
            <person name="Wortman J."/>
            <person name="Nusbaum C."/>
            <person name="Birren B."/>
        </authorList>
    </citation>
    <scope>NUCLEOTIDE SEQUENCE [LARGE SCALE GENOMIC DNA]</scope>
    <source>
        <strain evidence="3 4">BCC8398</strain>
    </source>
</reference>
<keyword evidence="1" id="KW-0175">Coiled coil</keyword>
<accession>A0A1B9GHI8</accession>
<dbReference type="GO" id="GO:0005816">
    <property type="term" value="C:spindle pole body"/>
    <property type="evidence" value="ECO:0007669"/>
    <property type="project" value="TreeGrafter"/>
</dbReference>
<feature type="compositionally biased region" description="Low complexity" evidence="2">
    <location>
        <begin position="485"/>
        <end position="505"/>
    </location>
</feature>
<dbReference type="GO" id="GO:0030473">
    <property type="term" value="P:nuclear migration along microtubule"/>
    <property type="evidence" value="ECO:0007669"/>
    <property type="project" value="TreeGrafter"/>
</dbReference>
<dbReference type="GO" id="GO:0051293">
    <property type="term" value="P:establishment of spindle localization"/>
    <property type="evidence" value="ECO:0007669"/>
    <property type="project" value="TreeGrafter"/>
</dbReference>
<dbReference type="STRING" id="1296120.A0A1B9GHI8"/>
<evidence type="ECO:0000313" key="4">
    <source>
        <dbReference type="Proteomes" id="UP000092666"/>
    </source>
</evidence>
<dbReference type="PANTHER" id="PTHR37271">
    <property type="entry name" value="KARYOGAMY PROTEIN KAR9"/>
    <property type="match status" value="1"/>
</dbReference>
<dbReference type="InterPro" id="IPR013889">
    <property type="entry name" value="Karyogamy_KAR9"/>
</dbReference>
<feature type="compositionally biased region" description="Polar residues" evidence="2">
    <location>
        <begin position="382"/>
        <end position="403"/>
    </location>
</feature>
<name>A0A1B9GHI8_9TREE</name>
<feature type="compositionally biased region" description="Polar residues" evidence="2">
    <location>
        <begin position="29"/>
        <end position="45"/>
    </location>
</feature>
<sequence>MSTSDQEWDEELASLAQHISLGDDDDQQEITQQSISPQPVSQWNEQKIEILTNEPEDQFNRPLQDESDKPARPALNQLVDKAETKAASARRDEVDEYTALERRVHALSHEVALLLDRIYEIQELRHSSVPSSSSPLTSSAPASQLDTLLSSLSDSTVLLRPQITSLQSDISRYSGPRKMQLQDGIEELTDECKKVEDQQRWLLEEMKEDGWLIRFRTTADQAEAMMDPLQRSLDGCLQYIERISNSTGHISLTSEDDDQPNIRHLEKLAKGHESMTKTYAPSITKILKMMDKSISERPIKNGEALRRYGEMTERWKALQKQLHRLSIRVQLVVSEHSEGNGGQRGDGNGYGYGHGHGRGNVEMLSEATSPYSSPDSRGEYFGSSSVQGYSNANSRESTANSSYRSRESSFGVPQRPSPSHRSSMSSAVSASSSRSATVAPTASVSPARYGQTVPPPVPPKNAQYPASTLSPDSAMRPSMLRKRSSMMSSVSASTTTATTTTANRTPTEKPRWNSSTKVDLSPSPSNSVQTPTQPRARSRSSMLPLRAVSPTPSNNSMASTTTTNRRLSKIPIASPSPFKGLTSPPLSGRYSDFGRDHDHNQDQEVLIPGLAVSNSHSRTLITEPSSVRSPSDSKFGSRSRAGSGSGSISAGQSHLDRARMGLKTPDPFRPRMSSTFSALGAGSRSGASTPSGSRAYSSGTVLRTAPASGRPSLTMGRAPPSSFRVTSPTPSGFSTGTGTGVGADTNRPSSRLSLTSYSNFNVTSAQLEPFQPSKYDLLDMEVLRIIQETGFSLFVARLDQPLKRGQRKNENEEWKGEYVFGRGEKPTSVKLLKIAGPAGTKAQPGSGPRVKCLVRVGGAWHDLAGVLQKRMDDMESF</sequence>
<feature type="compositionally biased region" description="Low complexity" evidence="2">
    <location>
        <begin position="549"/>
        <end position="564"/>
    </location>
</feature>